<feature type="domain" description="Type I restriction modification DNA specificity" evidence="5">
    <location>
        <begin position="8"/>
        <end position="70"/>
    </location>
</feature>
<dbReference type="Proteomes" id="UP001210502">
    <property type="component" value="Unassembled WGS sequence"/>
</dbReference>
<reference evidence="6" key="1">
    <citation type="submission" date="2023-01" db="EMBL/GenBank/DDBJ databases">
        <title>Sequencing of the bacterial strains from artisanal fermented milk Matsoni.</title>
        <authorList>
            <person name="Rozman V."/>
            <person name="Accetto T."/>
            <person name="Bogovic Matijasic B."/>
        </authorList>
    </citation>
    <scope>NUCLEOTIDE SEQUENCE</scope>
    <source>
        <strain evidence="6">Lbl333</strain>
    </source>
</reference>
<organism evidence="6 7">
    <name type="scientific">Lactobacillus delbrueckii</name>
    <dbReference type="NCBI Taxonomy" id="1584"/>
    <lineage>
        <taxon>Bacteria</taxon>
        <taxon>Bacillati</taxon>
        <taxon>Bacillota</taxon>
        <taxon>Bacilli</taxon>
        <taxon>Lactobacillales</taxon>
        <taxon>Lactobacillaceae</taxon>
        <taxon>Lactobacillus</taxon>
    </lineage>
</organism>
<evidence type="ECO:0000256" key="4">
    <source>
        <dbReference type="ARBA" id="ARBA00038652"/>
    </source>
</evidence>
<dbReference type="InterPro" id="IPR044946">
    <property type="entry name" value="Restrct_endonuc_typeI_TRD_sf"/>
</dbReference>
<keyword evidence="2" id="KW-0680">Restriction system</keyword>
<evidence type="ECO:0000259" key="5">
    <source>
        <dbReference type="Pfam" id="PF01420"/>
    </source>
</evidence>
<keyword evidence="6" id="KW-0378">Hydrolase</keyword>
<sequence>MALIKSVPDSNINMDYVLILLQYMQAVMKRDSSGGVQKFVSLSYLREFPVPVPPIEEQQRIVDRVNIIMAKLDEFSVIEQQLITLKTNFPADMRGAILQAAMQGKLTEQLESDSAVDVLLSEIKPLVVSTTGRGRKKSKQLDMEFFDIPENWKWVKLSECGTTNIGLTYSPSDVTVSGGTVVLRSSNIQNGQMAYDDIVTVNMKVPENKMCHIGDILICARNGSKRLVGKSAIIDKEGMAFGAFMAIYRSKCNPIYQLCSRFSSF</sequence>
<dbReference type="GO" id="GO:0009307">
    <property type="term" value="P:DNA restriction-modification system"/>
    <property type="evidence" value="ECO:0007669"/>
    <property type="project" value="UniProtKB-KW"/>
</dbReference>
<protein>
    <submittedName>
        <fullName evidence="6">Restriction endonuclease subunit S</fullName>
        <ecNumber evidence="6">3.1.21.-</ecNumber>
    </submittedName>
</protein>
<evidence type="ECO:0000256" key="2">
    <source>
        <dbReference type="ARBA" id="ARBA00022747"/>
    </source>
</evidence>
<comment type="subunit">
    <text evidence="4">The methyltransferase is composed of M and S polypeptides.</text>
</comment>
<dbReference type="EMBL" id="JAQIEY010000014">
    <property type="protein sequence ID" value="MDA3767986.1"/>
    <property type="molecule type" value="Genomic_DNA"/>
</dbReference>
<comment type="caution">
    <text evidence="6">The sequence shown here is derived from an EMBL/GenBank/DDBJ whole genome shotgun (WGS) entry which is preliminary data.</text>
</comment>
<gene>
    <name evidence="6" type="ORF">PF586_05855</name>
</gene>
<keyword evidence="6" id="KW-0255">Endonuclease</keyword>
<accession>A0AAW5YVP2</accession>
<evidence type="ECO:0000256" key="1">
    <source>
        <dbReference type="ARBA" id="ARBA00010923"/>
    </source>
</evidence>
<dbReference type="PANTHER" id="PTHR43140">
    <property type="entry name" value="TYPE-1 RESTRICTION ENZYME ECOKI SPECIFICITY PROTEIN"/>
    <property type="match status" value="1"/>
</dbReference>
<evidence type="ECO:0000313" key="6">
    <source>
        <dbReference type="EMBL" id="MDA3767986.1"/>
    </source>
</evidence>
<dbReference type="EC" id="3.1.21.-" evidence="6"/>
<dbReference type="SUPFAM" id="SSF116734">
    <property type="entry name" value="DNA methylase specificity domain"/>
    <property type="match status" value="2"/>
</dbReference>
<dbReference type="GO" id="GO:0004519">
    <property type="term" value="F:endonuclease activity"/>
    <property type="evidence" value="ECO:0007669"/>
    <property type="project" value="UniProtKB-KW"/>
</dbReference>
<keyword evidence="6" id="KW-0540">Nuclease</keyword>
<name>A0AAW5YVP2_9LACO</name>
<comment type="similarity">
    <text evidence="1">Belongs to the type-I restriction system S methylase family.</text>
</comment>
<dbReference type="PANTHER" id="PTHR43140:SF1">
    <property type="entry name" value="TYPE I RESTRICTION ENZYME ECOKI SPECIFICITY SUBUNIT"/>
    <property type="match status" value="1"/>
</dbReference>
<dbReference type="GO" id="GO:0016787">
    <property type="term" value="F:hydrolase activity"/>
    <property type="evidence" value="ECO:0007669"/>
    <property type="project" value="UniProtKB-KW"/>
</dbReference>
<dbReference type="AlphaFoldDB" id="A0AAW5YVP2"/>
<keyword evidence="3" id="KW-0238">DNA-binding</keyword>
<dbReference type="RefSeq" id="WP_271024546.1">
    <property type="nucleotide sequence ID" value="NZ_JAQIEY010000014.1"/>
</dbReference>
<evidence type="ECO:0000313" key="7">
    <source>
        <dbReference type="Proteomes" id="UP001210502"/>
    </source>
</evidence>
<dbReference type="InterPro" id="IPR051212">
    <property type="entry name" value="Type-I_RE_S_subunit"/>
</dbReference>
<dbReference type="InterPro" id="IPR000055">
    <property type="entry name" value="Restrct_endonuc_typeI_TRD"/>
</dbReference>
<evidence type="ECO:0000256" key="3">
    <source>
        <dbReference type="ARBA" id="ARBA00023125"/>
    </source>
</evidence>
<dbReference type="Gene3D" id="3.90.220.20">
    <property type="entry name" value="DNA methylase specificity domains"/>
    <property type="match status" value="2"/>
</dbReference>
<proteinExistence type="inferred from homology"/>
<dbReference type="GO" id="GO:0003677">
    <property type="term" value="F:DNA binding"/>
    <property type="evidence" value="ECO:0007669"/>
    <property type="project" value="UniProtKB-KW"/>
</dbReference>
<dbReference type="Pfam" id="PF01420">
    <property type="entry name" value="Methylase_S"/>
    <property type="match status" value="1"/>
</dbReference>